<dbReference type="AlphaFoldDB" id="A0AAJ0H4F8"/>
<keyword evidence="3" id="KW-1185">Reference proteome</keyword>
<protein>
    <submittedName>
        <fullName evidence="2">Uncharacterized protein</fullName>
    </submittedName>
</protein>
<feature type="compositionally biased region" description="Basic and acidic residues" evidence="1">
    <location>
        <begin position="35"/>
        <end position="55"/>
    </location>
</feature>
<name>A0AAJ0H4F8_9PEZI</name>
<gene>
    <name evidence="2" type="ORF">B0T15DRAFT_490233</name>
</gene>
<reference evidence="2" key="2">
    <citation type="submission" date="2023-06" db="EMBL/GenBank/DDBJ databases">
        <authorList>
            <consortium name="Lawrence Berkeley National Laboratory"/>
            <person name="Mondo S.J."/>
            <person name="Hensen N."/>
            <person name="Bonometti L."/>
            <person name="Westerberg I."/>
            <person name="Brannstrom I.O."/>
            <person name="Guillou S."/>
            <person name="Cros-Aarteil S."/>
            <person name="Calhoun S."/>
            <person name="Haridas S."/>
            <person name="Kuo A."/>
            <person name="Pangilinan J."/>
            <person name="Riley R."/>
            <person name="Labutti K."/>
            <person name="Andreopoulos B."/>
            <person name="Lipzen A."/>
            <person name="Chen C."/>
            <person name="Yanf M."/>
            <person name="Daum C."/>
            <person name="Ng V."/>
            <person name="Clum A."/>
            <person name="Steindorff A."/>
            <person name="Ohm R."/>
            <person name="Martin F."/>
            <person name="Silar P."/>
            <person name="Natvig D."/>
            <person name="Lalanne C."/>
            <person name="Gautier V."/>
            <person name="Ament-Velasquez S.L."/>
            <person name="Kruys A."/>
            <person name="Hutchinson M.I."/>
            <person name="Powell A.J."/>
            <person name="Barry K."/>
            <person name="Miller A.N."/>
            <person name="Grigoriev I.V."/>
            <person name="Debuchy R."/>
            <person name="Gladieux P."/>
            <person name="Thoren M.H."/>
            <person name="Johannesson H."/>
        </authorList>
    </citation>
    <scope>NUCLEOTIDE SEQUENCE</scope>
    <source>
        <strain evidence="2">CBS 333.67</strain>
    </source>
</reference>
<accession>A0AAJ0H4F8</accession>
<organism evidence="2 3">
    <name type="scientific">Chaetomium strumarium</name>
    <dbReference type="NCBI Taxonomy" id="1170767"/>
    <lineage>
        <taxon>Eukaryota</taxon>
        <taxon>Fungi</taxon>
        <taxon>Dikarya</taxon>
        <taxon>Ascomycota</taxon>
        <taxon>Pezizomycotina</taxon>
        <taxon>Sordariomycetes</taxon>
        <taxon>Sordariomycetidae</taxon>
        <taxon>Sordariales</taxon>
        <taxon>Chaetomiaceae</taxon>
        <taxon>Chaetomium</taxon>
    </lineage>
</organism>
<evidence type="ECO:0000313" key="3">
    <source>
        <dbReference type="Proteomes" id="UP001273166"/>
    </source>
</evidence>
<evidence type="ECO:0000256" key="1">
    <source>
        <dbReference type="SAM" id="MobiDB-lite"/>
    </source>
</evidence>
<sequence length="55" mass="6073">MGNDARVDSPDLALHDDDLTDHESEFDNGSEADAEPERVAKEVEKPEDQRATAHP</sequence>
<dbReference type="EMBL" id="JAUDZG010000001">
    <property type="protein sequence ID" value="KAK3311634.1"/>
    <property type="molecule type" value="Genomic_DNA"/>
</dbReference>
<dbReference type="RefSeq" id="XP_062727414.1">
    <property type="nucleotide sequence ID" value="XM_062866663.1"/>
</dbReference>
<feature type="region of interest" description="Disordered" evidence="1">
    <location>
        <begin position="1"/>
        <end position="55"/>
    </location>
</feature>
<feature type="compositionally biased region" description="Basic and acidic residues" evidence="1">
    <location>
        <begin position="1"/>
        <end position="25"/>
    </location>
</feature>
<proteinExistence type="predicted"/>
<reference evidence="2" key="1">
    <citation type="journal article" date="2023" name="Mol. Phylogenet. Evol.">
        <title>Genome-scale phylogeny and comparative genomics of the fungal order Sordariales.</title>
        <authorList>
            <person name="Hensen N."/>
            <person name="Bonometti L."/>
            <person name="Westerberg I."/>
            <person name="Brannstrom I.O."/>
            <person name="Guillou S."/>
            <person name="Cros-Aarteil S."/>
            <person name="Calhoun S."/>
            <person name="Haridas S."/>
            <person name="Kuo A."/>
            <person name="Mondo S."/>
            <person name="Pangilinan J."/>
            <person name="Riley R."/>
            <person name="LaButti K."/>
            <person name="Andreopoulos B."/>
            <person name="Lipzen A."/>
            <person name="Chen C."/>
            <person name="Yan M."/>
            <person name="Daum C."/>
            <person name="Ng V."/>
            <person name="Clum A."/>
            <person name="Steindorff A."/>
            <person name="Ohm R.A."/>
            <person name="Martin F."/>
            <person name="Silar P."/>
            <person name="Natvig D.O."/>
            <person name="Lalanne C."/>
            <person name="Gautier V."/>
            <person name="Ament-Velasquez S.L."/>
            <person name="Kruys A."/>
            <person name="Hutchinson M.I."/>
            <person name="Powell A.J."/>
            <person name="Barry K."/>
            <person name="Miller A.N."/>
            <person name="Grigoriev I.V."/>
            <person name="Debuchy R."/>
            <person name="Gladieux P."/>
            <person name="Hiltunen Thoren M."/>
            <person name="Johannesson H."/>
        </authorList>
    </citation>
    <scope>NUCLEOTIDE SEQUENCE</scope>
    <source>
        <strain evidence="2">CBS 333.67</strain>
    </source>
</reference>
<evidence type="ECO:0000313" key="2">
    <source>
        <dbReference type="EMBL" id="KAK3311634.1"/>
    </source>
</evidence>
<dbReference type="GeneID" id="87885492"/>
<comment type="caution">
    <text evidence="2">The sequence shown here is derived from an EMBL/GenBank/DDBJ whole genome shotgun (WGS) entry which is preliminary data.</text>
</comment>
<dbReference type="Proteomes" id="UP001273166">
    <property type="component" value="Unassembled WGS sequence"/>
</dbReference>